<comment type="caution">
    <text evidence="1">The sequence shown here is derived from an EMBL/GenBank/DDBJ whole genome shotgun (WGS) entry which is preliminary data.</text>
</comment>
<name>A0AAD7NC00_9AGAR</name>
<protein>
    <submittedName>
        <fullName evidence="1">Uncharacterized protein</fullName>
    </submittedName>
</protein>
<reference evidence="1" key="1">
    <citation type="submission" date="2023-03" db="EMBL/GenBank/DDBJ databases">
        <title>Massive genome expansion in bonnet fungi (Mycena s.s.) driven by repeated elements and novel gene families across ecological guilds.</title>
        <authorList>
            <consortium name="Lawrence Berkeley National Laboratory"/>
            <person name="Harder C.B."/>
            <person name="Miyauchi S."/>
            <person name="Viragh M."/>
            <person name="Kuo A."/>
            <person name="Thoen E."/>
            <person name="Andreopoulos B."/>
            <person name="Lu D."/>
            <person name="Skrede I."/>
            <person name="Drula E."/>
            <person name="Henrissat B."/>
            <person name="Morin E."/>
            <person name="Kohler A."/>
            <person name="Barry K."/>
            <person name="LaButti K."/>
            <person name="Morin E."/>
            <person name="Salamov A."/>
            <person name="Lipzen A."/>
            <person name="Mereny Z."/>
            <person name="Hegedus B."/>
            <person name="Baldrian P."/>
            <person name="Stursova M."/>
            <person name="Weitz H."/>
            <person name="Taylor A."/>
            <person name="Grigoriev I.V."/>
            <person name="Nagy L.G."/>
            <person name="Martin F."/>
            <person name="Kauserud H."/>
        </authorList>
    </citation>
    <scope>NUCLEOTIDE SEQUENCE</scope>
    <source>
        <strain evidence="1">CBHHK188m</strain>
    </source>
</reference>
<dbReference type="Proteomes" id="UP001215280">
    <property type="component" value="Unassembled WGS sequence"/>
</dbReference>
<dbReference type="EMBL" id="JARJLG010000069">
    <property type="protein sequence ID" value="KAJ7753935.1"/>
    <property type="molecule type" value="Genomic_DNA"/>
</dbReference>
<proteinExistence type="predicted"/>
<dbReference type="AlphaFoldDB" id="A0AAD7NC00"/>
<evidence type="ECO:0000313" key="2">
    <source>
        <dbReference type="Proteomes" id="UP001215280"/>
    </source>
</evidence>
<organism evidence="1 2">
    <name type="scientific">Mycena maculata</name>
    <dbReference type="NCBI Taxonomy" id="230809"/>
    <lineage>
        <taxon>Eukaryota</taxon>
        <taxon>Fungi</taxon>
        <taxon>Dikarya</taxon>
        <taxon>Basidiomycota</taxon>
        <taxon>Agaricomycotina</taxon>
        <taxon>Agaricomycetes</taxon>
        <taxon>Agaricomycetidae</taxon>
        <taxon>Agaricales</taxon>
        <taxon>Marasmiineae</taxon>
        <taxon>Mycenaceae</taxon>
        <taxon>Mycena</taxon>
    </lineage>
</organism>
<gene>
    <name evidence="1" type="ORF">DFH07DRAFT_960007</name>
</gene>
<accession>A0AAD7NC00</accession>
<sequence length="68" mass="7302">MSETYAGQYGDADEFVLLLVHAALAAGGLPPIPPPIVLLLTHTRAFADITPCTYHMLLAYPALSSTFR</sequence>
<keyword evidence="2" id="KW-1185">Reference proteome</keyword>
<evidence type="ECO:0000313" key="1">
    <source>
        <dbReference type="EMBL" id="KAJ7753935.1"/>
    </source>
</evidence>